<dbReference type="AlphaFoldDB" id="A0A9Q1E9B2"/>
<reference evidence="2" key="1">
    <citation type="journal article" date="2023" name="Science">
        <title>Genome structures resolve the early diversification of teleost fishes.</title>
        <authorList>
            <person name="Parey E."/>
            <person name="Louis A."/>
            <person name="Montfort J."/>
            <person name="Bouchez O."/>
            <person name="Roques C."/>
            <person name="Iampietro C."/>
            <person name="Lluch J."/>
            <person name="Castinel A."/>
            <person name="Donnadieu C."/>
            <person name="Desvignes T."/>
            <person name="Floi Bucao C."/>
            <person name="Jouanno E."/>
            <person name="Wen M."/>
            <person name="Mejri S."/>
            <person name="Dirks R."/>
            <person name="Jansen H."/>
            <person name="Henkel C."/>
            <person name="Chen W.J."/>
            <person name="Zahm M."/>
            <person name="Cabau C."/>
            <person name="Klopp C."/>
            <person name="Thompson A.W."/>
            <person name="Robinson-Rechavi M."/>
            <person name="Braasch I."/>
            <person name="Lecointre G."/>
            <person name="Bobe J."/>
            <person name="Postlethwait J.H."/>
            <person name="Berthelot C."/>
            <person name="Roest Crollius H."/>
            <person name="Guiguen Y."/>
        </authorList>
    </citation>
    <scope>NUCLEOTIDE SEQUENCE</scope>
    <source>
        <strain evidence="2">WJC10195</strain>
    </source>
</reference>
<gene>
    <name evidence="2" type="ORF">SKAU_G00401910</name>
</gene>
<dbReference type="EMBL" id="JAINUF010000021">
    <property type="protein sequence ID" value="KAJ8334552.1"/>
    <property type="molecule type" value="Genomic_DNA"/>
</dbReference>
<dbReference type="Proteomes" id="UP001152622">
    <property type="component" value="Chromosome 21"/>
</dbReference>
<sequence length="56" mass="6198">MNGSKRGSNNNSIRSRPWSGALEGEEKPERGRMGNRKETSGVTCPLPTPREPTWLS</sequence>
<organism evidence="2 3">
    <name type="scientific">Synaphobranchus kaupii</name>
    <name type="common">Kaup's arrowtooth eel</name>
    <dbReference type="NCBI Taxonomy" id="118154"/>
    <lineage>
        <taxon>Eukaryota</taxon>
        <taxon>Metazoa</taxon>
        <taxon>Chordata</taxon>
        <taxon>Craniata</taxon>
        <taxon>Vertebrata</taxon>
        <taxon>Euteleostomi</taxon>
        <taxon>Actinopterygii</taxon>
        <taxon>Neopterygii</taxon>
        <taxon>Teleostei</taxon>
        <taxon>Anguilliformes</taxon>
        <taxon>Synaphobranchidae</taxon>
        <taxon>Synaphobranchus</taxon>
    </lineage>
</organism>
<name>A0A9Q1E9B2_SYNKA</name>
<evidence type="ECO:0000313" key="3">
    <source>
        <dbReference type="Proteomes" id="UP001152622"/>
    </source>
</evidence>
<feature type="compositionally biased region" description="Basic and acidic residues" evidence="1">
    <location>
        <begin position="24"/>
        <end position="39"/>
    </location>
</feature>
<feature type="region of interest" description="Disordered" evidence="1">
    <location>
        <begin position="1"/>
        <end position="56"/>
    </location>
</feature>
<comment type="caution">
    <text evidence="2">The sequence shown here is derived from an EMBL/GenBank/DDBJ whole genome shotgun (WGS) entry which is preliminary data.</text>
</comment>
<evidence type="ECO:0000256" key="1">
    <source>
        <dbReference type="SAM" id="MobiDB-lite"/>
    </source>
</evidence>
<accession>A0A9Q1E9B2</accession>
<keyword evidence="3" id="KW-1185">Reference proteome</keyword>
<proteinExistence type="predicted"/>
<evidence type="ECO:0000313" key="2">
    <source>
        <dbReference type="EMBL" id="KAJ8334552.1"/>
    </source>
</evidence>
<feature type="compositionally biased region" description="Polar residues" evidence="1">
    <location>
        <begin position="1"/>
        <end position="14"/>
    </location>
</feature>
<protein>
    <submittedName>
        <fullName evidence="2">Uncharacterized protein</fullName>
    </submittedName>
</protein>